<evidence type="ECO:0000313" key="3">
    <source>
        <dbReference type="EMBL" id="RKQ35704.1"/>
    </source>
</evidence>
<comment type="caution">
    <text evidence="3">The sequence shown here is derived from an EMBL/GenBank/DDBJ whole genome shotgun (WGS) entry which is preliminary data.</text>
</comment>
<dbReference type="EMBL" id="RBZP01000002">
    <property type="protein sequence ID" value="RKQ35704.1"/>
    <property type="molecule type" value="Genomic_DNA"/>
</dbReference>
<dbReference type="OrthoDB" id="2662941at2"/>
<dbReference type="AlphaFoldDB" id="A0A495A7W0"/>
<dbReference type="Gene3D" id="1.10.10.1320">
    <property type="entry name" value="Anti-sigma factor, zinc-finger domain"/>
    <property type="match status" value="1"/>
</dbReference>
<dbReference type="Proteomes" id="UP000269301">
    <property type="component" value="Unassembled WGS sequence"/>
</dbReference>
<organism evidence="3 4">
    <name type="scientific">Oceanobacillus halophilus</name>
    <dbReference type="NCBI Taxonomy" id="930130"/>
    <lineage>
        <taxon>Bacteria</taxon>
        <taxon>Bacillati</taxon>
        <taxon>Bacillota</taxon>
        <taxon>Bacilli</taxon>
        <taxon>Bacillales</taxon>
        <taxon>Bacillaceae</taxon>
        <taxon>Oceanobacillus</taxon>
    </lineage>
</organism>
<feature type="domain" description="Anti-sigma K factor RskA C-terminal" evidence="2">
    <location>
        <begin position="90"/>
        <end position="227"/>
    </location>
</feature>
<evidence type="ECO:0000313" key="4">
    <source>
        <dbReference type="Proteomes" id="UP000269301"/>
    </source>
</evidence>
<proteinExistence type="predicted"/>
<dbReference type="InterPro" id="IPR018764">
    <property type="entry name" value="RskA_C"/>
</dbReference>
<dbReference type="GO" id="GO:0005886">
    <property type="term" value="C:plasma membrane"/>
    <property type="evidence" value="ECO:0007669"/>
    <property type="project" value="InterPro"/>
</dbReference>
<keyword evidence="1" id="KW-0812">Transmembrane</keyword>
<protein>
    <submittedName>
        <fullName evidence="3">Anti-sigma factor</fullName>
    </submittedName>
</protein>
<keyword evidence="4" id="KW-1185">Reference proteome</keyword>
<feature type="transmembrane region" description="Helical" evidence="1">
    <location>
        <begin position="83"/>
        <end position="105"/>
    </location>
</feature>
<gene>
    <name evidence="3" type="ORF">D8M06_05415</name>
</gene>
<dbReference type="InterPro" id="IPR041916">
    <property type="entry name" value="Anti_sigma_zinc_sf"/>
</dbReference>
<keyword evidence="1" id="KW-1133">Transmembrane helix</keyword>
<dbReference type="Pfam" id="PF10099">
    <property type="entry name" value="RskA_C"/>
    <property type="match status" value="1"/>
</dbReference>
<evidence type="ECO:0000259" key="2">
    <source>
        <dbReference type="Pfam" id="PF10099"/>
    </source>
</evidence>
<accession>A0A495A7W0</accession>
<dbReference type="RefSeq" id="WP_121203350.1">
    <property type="nucleotide sequence ID" value="NZ_RBZP01000002.1"/>
</dbReference>
<name>A0A495A7W0_9BACI</name>
<keyword evidence="1" id="KW-0472">Membrane</keyword>
<evidence type="ECO:0000256" key="1">
    <source>
        <dbReference type="SAM" id="Phobius"/>
    </source>
</evidence>
<sequence>MSYNKHVPEEWMIELALGNISNEKRDDVLQHINRCEACRTEFESWKQIFSKQPSEQPTDSVKEKVWKDFQETKQPVKRKRKSLVITFAISSAAAIFFLAMGLIFYNPATNHSYQIAHNENIEEDILNQSQTKQVAVIPVADFMDVSGNLWINDSTHEMLLEVDGLNHLPDHDYQLWIVYKDDEMDGELLSIQDGASRVFFKGKDVEQLKLLKASVEPLGGSVVPTGPETFVVPVGYED</sequence>
<reference evidence="3 4" key="1">
    <citation type="journal article" date="2016" name="Int. J. Syst. Evol. Microbiol.">
        <title>Oceanobacillus halophilus sp. nov., a novel moderately halophilic bacterium from a hypersaline lake.</title>
        <authorList>
            <person name="Amoozegar M.A."/>
            <person name="Bagheri M."/>
            <person name="Makhdoumi A."/>
            <person name="Nikou M.M."/>
            <person name="Fazeli S.A.S."/>
            <person name="Schumann P."/>
            <person name="Sproer C."/>
            <person name="Sanchez-Porro C."/>
            <person name="Ventosa A."/>
        </authorList>
    </citation>
    <scope>NUCLEOTIDE SEQUENCE [LARGE SCALE GENOMIC DNA]</scope>
    <source>
        <strain evidence="3 4">DSM 23996</strain>
    </source>
</reference>